<feature type="domain" description="J" evidence="1">
    <location>
        <begin position="6"/>
        <end position="72"/>
    </location>
</feature>
<evidence type="ECO:0000259" key="1">
    <source>
        <dbReference type="PROSITE" id="PS50076"/>
    </source>
</evidence>
<gene>
    <name evidence="2" type="ORF">CCMP2556_LOCUS3164</name>
</gene>
<dbReference type="PANTHER" id="PTHR43948">
    <property type="entry name" value="DNAJ HOMOLOG SUBFAMILY B"/>
    <property type="match status" value="1"/>
</dbReference>
<dbReference type="PROSITE" id="PS00636">
    <property type="entry name" value="DNAJ_1"/>
    <property type="match status" value="1"/>
</dbReference>
<dbReference type="PRINTS" id="PR00625">
    <property type="entry name" value="JDOMAIN"/>
</dbReference>
<dbReference type="SUPFAM" id="SSF46565">
    <property type="entry name" value="Chaperone J-domain"/>
    <property type="match status" value="1"/>
</dbReference>
<dbReference type="EMBL" id="CAXAMN010001225">
    <property type="protein sequence ID" value="CAK8993230.1"/>
    <property type="molecule type" value="Genomic_DNA"/>
</dbReference>
<accession>A0ABP0HWF7</accession>
<dbReference type="Proteomes" id="UP001642484">
    <property type="component" value="Unassembled WGS sequence"/>
</dbReference>
<evidence type="ECO:0000313" key="3">
    <source>
        <dbReference type="Proteomes" id="UP001642484"/>
    </source>
</evidence>
<dbReference type="InterPro" id="IPR036869">
    <property type="entry name" value="J_dom_sf"/>
</dbReference>
<dbReference type="InterPro" id="IPR018253">
    <property type="entry name" value="DnaJ_domain_CS"/>
</dbReference>
<dbReference type="PANTHER" id="PTHR43948:SF21">
    <property type="entry name" value="DNAJ DOMAIN-CONTAINING PROTEIN"/>
    <property type="match status" value="1"/>
</dbReference>
<dbReference type="PROSITE" id="PS50076">
    <property type="entry name" value="DNAJ_2"/>
    <property type="match status" value="1"/>
</dbReference>
<proteinExistence type="predicted"/>
<comment type="caution">
    <text evidence="2">The sequence shown here is derived from an EMBL/GenBank/DDBJ whole genome shotgun (WGS) entry which is preliminary data.</text>
</comment>
<protein>
    <recommendedName>
        <fullName evidence="1">J domain-containing protein</fullName>
    </recommendedName>
</protein>
<dbReference type="CDD" id="cd06257">
    <property type="entry name" value="DnaJ"/>
    <property type="match status" value="1"/>
</dbReference>
<keyword evidence="3" id="KW-1185">Reference proteome</keyword>
<dbReference type="Gene3D" id="1.10.287.110">
    <property type="entry name" value="DnaJ domain"/>
    <property type="match status" value="1"/>
</dbReference>
<reference evidence="2 3" key="1">
    <citation type="submission" date="2024-02" db="EMBL/GenBank/DDBJ databases">
        <authorList>
            <person name="Chen Y."/>
            <person name="Shah S."/>
            <person name="Dougan E. K."/>
            <person name="Thang M."/>
            <person name="Chan C."/>
        </authorList>
    </citation>
    <scope>NUCLEOTIDE SEQUENCE [LARGE SCALE GENOMIC DNA]</scope>
</reference>
<name>A0ABP0HWF7_9DINO</name>
<organism evidence="2 3">
    <name type="scientific">Durusdinium trenchii</name>
    <dbReference type="NCBI Taxonomy" id="1381693"/>
    <lineage>
        <taxon>Eukaryota</taxon>
        <taxon>Sar</taxon>
        <taxon>Alveolata</taxon>
        <taxon>Dinophyceae</taxon>
        <taxon>Suessiales</taxon>
        <taxon>Symbiodiniaceae</taxon>
        <taxon>Durusdinium</taxon>
    </lineage>
</organism>
<dbReference type="Pfam" id="PF00226">
    <property type="entry name" value="DnaJ"/>
    <property type="match status" value="1"/>
</dbReference>
<dbReference type="InterPro" id="IPR001623">
    <property type="entry name" value="DnaJ_domain"/>
</dbReference>
<dbReference type="SMART" id="SM00271">
    <property type="entry name" value="DnaJ"/>
    <property type="match status" value="1"/>
</dbReference>
<evidence type="ECO:0000313" key="2">
    <source>
        <dbReference type="EMBL" id="CAK8993230.1"/>
    </source>
</evidence>
<sequence>MPRQPDYYEVLGVPRTAGADEIRRAYKQQALRHHPDKNPENVEEATAKFKLVSEAYSVLNDVARRAAYDSGKLDSSNEVEPTFTANMAHDLFREVFGDEFARRLAAAAGNASSAVAGTIDFVAESETFKAAKHATASGISKAAESVGQSQVVRSAVAKHLGSLADQANSRLAERERSEALSRQALDIQRGRLEQHCKEVAEIQERRNSREMTWWAATWEWINGEQAAADRVEDRKASAETKKLQQLCRHGWAHGGTSSMLALRAQLLWAKTAWQKAASDLKEARLHAAEAEQRELQAMKSGVSLQDAADAGAYMFSSFLDRVRGTP</sequence>